<dbReference type="PANTHER" id="PTHR13952:SF6">
    <property type="entry name" value="U11_U12 SMALL NUCLEAR RIBONUCLEOPROTEIN 35 KDA PROTEIN"/>
    <property type="match status" value="1"/>
</dbReference>
<feature type="compositionally biased region" description="Basic and acidic residues" evidence="6">
    <location>
        <begin position="171"/>
        <end position="217"/>
    </location>
</feature>
<dbReference type="GO" id="GO:0000398">
    <property type="term" value="P:mRNA splicing, via spliceosome"/>
    <property type="evidence" value="ECO:0007669"/>
    <property type="project" value="TreeGrafter"/>
</dbReference>
<feature type="compositionally biased region" description="Basic and acidic residues" evidence="6">
    <location>
        <begin position="146"/>
        <end position="163"/>
    </location>
</feature>
<dbReference type="EMBL" id="VSWD01000007">
    <property type="protein sequence ID" value="KAK3096724.1"/>
    <property type="molecule type" value="Genomic_DNA"/>
</dbReference>
<evidence type="ECO:0000256" key="1">
    <source>
        <dbReference type="ARBA" id="ARBA00004123"/>
    </source>
</evidence>
<evidence type="ECO:0000256" key="5">
    <source>
        <dbReference type="PROSITE-ProRule" id="PRU00176"/>
    </source>
</evidence>
<dbReference type="GO" id="GO:0003729">
    <property type="term" value="F:mRNA binding"/>
    <property type="evidence" value="ECO:0007669"/>
    <property type="project" value="TreeGrafter"/>
</dbReference>
<protein>
    <recommendedName>
        <fullName evidence="2">U11/U12 small nuclear ribonucleoprotein 35 kDa protein</fullName>
    </recommendedName>
    <alternativeName>
        <fullName evidence="4">U1 snRNP-binding protein homolog</fullName>
    </alternativeName>
</protein>
<comment type="caution">
    <text evidence="8">The sequence shown here is derived from an EMBL/GenBank/DDBJ whole genome shotgun (WGS) entry which is preliminary data.</text>
</comment>
<dbReference type="Proteomes" id="UP001186944">
    <property type="component" value="Unassembled WGS sequence"/>
</dbReference>
<comment type="subcellular location">
    <subcellularLocation>
        <location evidence="1">Nucleus</location>
    </subcellularLocation>
</comment>
<dbReference type="InterPro" id="IPR012677">
    <property type="entry name" value="Nucleotide-bd_a/b_plait_sf"/>
</dbReference>
<dbReference type="SMART" id="SM00360">
    <property type="entry name" value="RRM"/>
    <property type="match status" value="1"/>
</dbReference>
<feature type="domain" description="RRM" evidence="7">
    <location>
        <begin position="51"/>
        <end position="129"/>
    </location>
</feature>
<feature type="compositionally biased region" description="Basic residues" evidence="6">
    <location>
        <begin position="218"/>
        <end position="237"/>
    </location>
</feature>
<evidence type="ECO:0000313" key="8">
    <source>
        <dbReference type="EMBL" id="KAK3096724.1"/>
    </source>
</evidence>
<reference evidence="8" key="1">
    <citation type="submission" date="2019-08" db="EMBL/GenBank/DDBJ databases">
        <title>The improved chromosome-level genome for the pearl oyster Pinctada fucata martensii using PacBio sequencing and Hi-C.</title>
        <authorList>
            <person name="Zheng Z."/>
        </authorList>
    </citation>
    <scope>NUCLEOTIDE SEQUENCE</scope>
    <source>
        <strain evidence="8">ZZ-2019</strain>
        <tissue evidence="8">Adductor muscle</tissue>
    </source>
</reference>
<dbReference type="InterPro" id="IPR000504">
    <property type="entry name" value="RRM_dom"/>
</dbReference>
<accession>A0AA88YH18</accession>
<proteinExistence type="predicted"/>
<dbReference type="Gene3D" id="3.30.70.330">
    <property type="match status" value="1"/>
</dbReference>
<evidence type="ECO:0000256" key="3">
    <source>
        <dbReference type="ARBA" id="ARBA00023242"/>
    </source>
</evidence>
<dbReference type="PANTHER" id="PTHR13952">
    <property type="entry name" value="U1 SMALL NUCLEAR RIBONUCLEOPROTEIN 70 KD"/>
    <property type="match status" value="1"/>
</dbReference>
<gene>
    <name evidence="8" type="ORF">FSP39_002683</name>
</gene>
<dbReference type="Pfam" id="PF00076">
    <property type="entry name" value="RRM_1"/>
    <property type="match status" value="1"/>
</dbReference>
<keyword evidence="3" id="KW-0539">Nucleus</keyword>
<keyword evidence="5" id="KW-0694">RNA-binding</keyword>
<name>A0AA88YH18_PINIB</name>
<dbReference type="SUPFAM" id="SSF54928">
    <property type="entry name" value="RNA-binding domain, RBD"/>
    <property type="match status" value="1"/>
</dbReference>
<evidence type="ECO:0000313" key="9">
    <source>
        <dbReference type="Proteomes" id="UP001186944"/>
    </source>
</evidence>
<dbReference type="GO" id="GO:0017069">
    <property type="term" value="F:snRNA binding"/>
    <property type="evidence" value="ECO:0007669"/>
    <property type="project" value="TreeGrafter"/>
</dbReference>
<dbReference type="InterPro" id="IPR035979">
    <property type="entry name" value="RBD_domain_sf"/>
</dbReference>
<evidence type="ECO:0000256" key="6">
    <source>
        <dbReference type="SAM" id="MobiDB-lite"/>
    </source>
</evidence>
<dbReference type="AlphaFoldDB" id="A0AA88YH18"/>
<dbReference type="InterPro" id="IPR051183">
    <property type="entry name" value="U1_U11-U12_snRNP_70-35kDa"/>
</dbReference>
<feature type="region of interest" description="Disordered" evidence="6">
    <location>
        <begin position="137"/>
        <end position="237"/>
    </location>
</feature>
<dbReference type="GO" id="GO:0071011">
    <property type="term" value="C:precatalytic spliceosome"/>
    <property type="evidence" value="ECO:0007669"/>
    <property type="project" value="TreeGrafter"/>
</dbReference>
<sequence length="237" mass="27999">MSSWSPLAKVYDPLKAGSIDTTDDEPHDHGVIRAINSTYKPNKDVTGDPHCTIFVARLNPKTSEETLESELSCFGKIKRVRLVRDIVTGFSRCYSFVEFEDEKSAMRAHREGNNLEIDGHEVFVDFELERTLPGWIPRRKGGGFGGKKESGQLRFGGRDRPWREPILLQDQRNRQQRYSDRDQRGTEQRYNDRDRGTRNYDRDRYDKGRSDRSTDRRDRRRDRSRSREKYRHRSRSR</sequence>
<evidence type="ECO:0000256" key="2">
    <source>
        <dbReference type="ARBA" id="ARBA00021080"/>
    </source>
</evidence>
<dbReference type="FunFam" id="3.30.70.330:FF:000132">
    <property type="entry name" value="Small nuclear ribonucleoprotein U11/U12 subunit 35"/>
    <property type="match status" value="1"/>
</dbReference>
<dbReference type="PROSITE" id="PS50102">
    <property type="entry name" value="RRM"/>
    <property type="match status" value="1"/>
</dbReference>
<keyword evidence="9" id="KW-1185">Reference proteome</keyword>
<organism evidence="8 9">
    <name type="scientific">Pinctada imbricata</name>
    <name type="common">Atlantic pearl-oyster</name>
    <name type="synonym">Pinctada martensii</name>
    <dbReference type="NCBI Taxonomy" id="66713"/>
    <lineage>
        <taxon>Eukaryota</taxon>
        <taxon>Metazoa</taxon>
        <taxon>Spiralia</taxon>
        <taxon>Lophotrochozoa</taxon>
        <taxon>Mollusca</taxon>
        <taxon>Bivalvia</taxon>
        <taxon>Autobranchia</taxon>
        <taxon>Pteriomorphia</taxon>
        <taxon>Pterioida</taxon>
        <taxon>Pterioidea</taxon>
        <taxon>Pteriidae</taxon>
        <taxon>Pinctada</taxon>
    </lineage>
</organism>
<evidence type="ECO:0000259" key="7">
    <source>
        <dbReference type="PROSITE" id="PS50102"/>
    </source>
</evidence>
<evidence type="ECO:0000256" key="4">
    <source>
        <dbReference type="ARBA" id="ARBA00031739"/>
    </source>
</evidence>